<dbReference type="SUPFAM" id="SSF50685">
    <property type="entry name" value="Barwin-like endoglucanases"/>
    <property type="match status" value="1"/>
</dbReference>
<dbReference type="AlphaFoldDB" id="A0A7J6XEH2"/>
<dbReference type="InterPro" id="IPR036908">
    <property type="entry name" value="RlpA-like_sf"/>
</dbReference>
<evidence type="ECO:0000313" key="3">
    <source>
        <dbReference type="Proteomes" id="UP000554482"/>
    </source>
</evidence>
<dbReference type="PANTHER" id="PTHR31692:SF92">
    <property type="entry name" value="EXPANSIN-LIKE B1"/>
    <property type="match status" value="1"/>
</dbReference>
<evidence type="ECO:0000313" key="2">
    <source>
        <dbReference type="EMBL" id="KAF5207338.1"/>
    </source>
</evidence>
<dbReference type="Proteomes" id="UP000554482">
    <property type="component" value="Unassembled WGS sequence"/>
</dbReference>
<gene>
    <name evidence="2" type="ORF">FRX31_003075</name>
</gene>
<proteinExistence type="predicted"/>
<comment type="caution">
    <text evidence="2">The sequence shown here is derived from an EMBL/GenBank/DDBJ whole genome shotgun (WGS) entry which is preliminary data.</text>
</comment>
<keyword evidence="3" id="KW-1185">Reference proteome</keyword>
<accession>A0A7J6XEH2</accession>
<dbReference type="InterPro" id="IPR036749">
    <property type="entry name" value="Expansin_CBD_sf"/>
</dbReference>
<dbReference type="PANTHER" id="PTHR31692">
    <property type="entry name" value="EXPANSIN-B3"/>
    <property type="match status" value="1"/>
</dbReference>
<sequence length="76" mass="8696">MAQTKYAAESLLAHGVVDVEYRRVPCSYPSKNITFKIDESSNNPHYLAFVICFQQGEKDVTAVQLSEVYIPYRTTY</sequence>
<dbReference type="Gene3D" id="2.60.40.760">
    <property type="entry name" value="Expansin, cellulose-binding-like domain"/>
    <property type="match status" value="1"/>
</dbReference>
<name>A0A7J6XEH2_THATH</name>
<dbReference type="InterPro" id="IPR007117">
    <property type="entry name" value="Expansin_CBD"/>
</dbReference>
<dbReference type="Pfam" id="PF01357">
    <property type="entry name" value="Expansin_C"/>
    <property type="match status" value="1"/>
</dbReference>
<evidence type="ECO:0000259" key="1">
    <source>
        <dbReference type="Pfam" id="PF01357"/>
    </source>
</evidence>
<dbReference type="OrthoDB" id="5823761at2759"/>
<feature type="domain" description="Expansin-like CBD" evidence="1">
    <location>
        <begin position="33"/>
        <end position="67"/>
    </location>
</feature>
<reference evidence="2 3" key="1">
    <citation type="submission" date="2020-06" db="EMBL/GenBank/DDBJ databases">
        <title>Transcriptomic and genomic resources for Thalictrum thalictroides and T. hernandezii: Facilitating candidate gene discovery in an emerging model plant lineage.</title>
        <authorList>
            <person name="Arias T."/>
            <person name="Riano-Pachon D.M."/>
            <person name="Di Stilio V.S."/>
        </authorList>
    </citation>
    <scope>NUCLEOTIDE SEQUENCE [LARGE SCALE GENOMIC DNA]</scope>
    <source>
        <strain evidence="3">cv. WT478/WT964</strain>
        <tissue evidence="2">Leaves</tissue>
    </source>
</reference>
<protein>
    <submittedName>
        <fullName evidence="2">Expansin-like b1</fullName>
    </submittedName>
</protein>
<organism evidence="2 3">
    <name type="scientific">Thalictrum thalictroides</name>
    <name type="common">Rue-anemone</name>
    <name type="synonym">Anemone thalictroides</name>
    <dbReference type="NCBI Taxonomy" id="46969"/>
    <lineage>
        <taxon>Eukaryota</taxon>
        <taxon>Viridiplantae</taxon>
        <taxon>Streptophyta</taxon>
        <taxon>Embryophyta</taxon>
        <taxon>Tracheophyta</taxon>
        <taxon>Spermatophyta</taxon>
        <taxon>Magnoliopsida</taxon>
        <taxon>Ranunculales</taxon>
        <taxon>Ranunculaceae</taxon>
        <taxon>Thalictroideae</taxon>
        <taxon>Thalictrum</taxon>
    </lineage>
</organism>
<dbReference type="EMBL" id="JABWDY010001532">
    <property type="protein sequence ID" value="KAF5207338.1"/>
    <property type="molecule type" value="Genomic_DNA"/>
</dbReference>